<name>A0ABQ2K9R0_9NOCA</name>
<dbReference type="EMBL" id="BMNE01000002">
    <property type="protein sequence ID" value="GGN73640.1"/>
    <property type="molecule type" value="Genomic_DNA"/>
</dbReference>
<dbReference type="Proteomes" id="UP000658127">
    <property type="component" value="Unassembled WGS sequence"/>
</dbReference>
<protein>
    <submittedName>
        <fullName evidence="1">Uncharacterized protein</fullName>
    </submittedName>
</protein>
<reference evidence="2" key="1">
    <citation type="journal article" date="2019" name="Int. J. Syst. Evol. Microbiol.">
        <title>The Global Catalogue of Microorganisms (GCM) 10K type strain sequencing project: providing services to taxonomists for standard genome sequencing and annotation.</title>
        <authorList>
            <consortium name="The Broad Institute Genomics Platform"/>
            <consortium name="The Broad Institute Genome Sequencing Center for Infectious Disease"/>
            <person name="Wu L."/>
            <person name="Ma J."/>
        </authorList>
    </citation>
    <scope>NUCLEOTIDE SEQUENCE [LARGE SCALE GENOMIC DNA]</scope>
    <source>
        <strain evidence="2">CGMCC 4.7329</strain>
    </source>
</reference>
<comment type="caution">
    <text evidence="1">The sequence shown here is derived from an EMBL/GenBank/DDBJ whole genome shotgun (WGS) entry which is preliminary data.</text>
</comment>
<gene>
    <name evidence="1" type="ORF">GCM10011610_16320</name>
</gene>
<sequence length="118" mass="12979">MARVHPNRVVEDEALNRVDDCAAGIPIGNIFVSADSVLDELTVVAVVEALRKSIAERSHLRNALTALAGVQFDTTDYLAYFMNEYGEQIVFRQGLGDPLLPCYTVTSTGNQSYSTPKW</sequence>
<organism evidence="1 2">
    <name type="scientific">Nocardia rhizosphaerihabitans</name>
    <dbReference type="NCBI Taxonomy" id="1691570"/>
    <lineage>
        <taxon>Bacteria</taxon>
        <taxon>Bacillati</taxon>
        <taxon>Actinomycetota</taxon>
        <taxon>Actinomycetes</taxon>
        <taxon>Mycobacteriales</taxon>
        <taxon>Nocardiaceae</taxon>
        <taxon>Nocardia</taxon>
    </lineage>
</organism>
<keyword evidence="2" id="KW-1185">Reference proteome</keyword>
<dbReference type="RefSeq" id="WP_189025668.1">
    <property type="nucleotide sequence ID" value="NZ_BMNE01000002.1"/>
</dbReference>
<evidence type="ECO:0000313" key="2">
    <source>
        <dbReference type="Proteomes" id="UP000658127"/>
    </source>
</evidence>
<evidence type="ECO:0000313" key="1">
    <source>
        <dbReference type="EMBL" id="GGN73640.1"/>
    </source>
</evidence>
<proteinExistence type="predicted"/>
<accession>A0ABQ2K9R0</accession>